<dbReference type="EMBL" id="PGCI01000068">
    <property type="protein sequence ID" value="PLW43433.1"/>
    <property type="molecule type" value="Genomic_DNA"/>
</dbReference>
<protein>
    <submittedName>
        <fullName evidence="1">Uncharacterized protein</fullName>
    </submittedName>
</protein>
<name>A0A2N5V0A6_9BASI</name>
<dbReference type="AlphaFoldDB" id="A0A2N5V0A6"/>
<accession>A0A2N5V0A6</accession>
<dbReference type="Proteomes" id="UP000235392">
    <property type="component" value="Unassembled WGS sequence"/>
</dbReference>
<reference evidence="1 2" key="1">
    <citation type="submission" date="2017-11" db="EMBL/GenBank/DDBJ databases">
        <title>De novo assembly and phasing of dikaryotic genomes from two isolates of Puccinia coronata f. sp. avenae, the causal agent of oat crown rust.</title>
        <authorList>
            <person name="Miller M.E."/>
            <person name="Zhang Y."/>
            <person name="Omidvar V."/>
            <person name="Sperschneider J."/>
            <person name="Schwessinger B."/>
            <person name="Raley C."/>
            <person name="Palmer J.M."/>
            <person name="Garnica D."/>
            <person name="Upadhyaya N."/>
            <person name="Rathjen J."/>
            <person name="Taylor J.M."/>
            <person name="Park R.F."/>
            <person name="Dodds P.N."/>
            <person name="Hirsch C.D."/>
            <person name="Kianian S.F."/>
            <person name="Figueroa M."/>
        </authorList>
    </citation>
    <scope>NUCLEOTIDE SEQUENCE [LARGE SCALE GENOMIC DNA]</scope>
    <source>
        <strain evidence="1">12SD80</strain>
    </source>
</reference>
<sequence>MSATSSFFIEALLSSAKSIPLSTPIVTQSQIIRNMKKLTGLKAIAILGGFSAIIAGKTPPFKVADTEWVAEKPSSESVQTMEILEYGPTKGWMSVFGPKNGPDGIHSMSASNGDSQNEIILSNHLTHAQTYRANDFSSTTPWLQKSIAPGKQHVITVKGSRVCVEILGH</sequence>
<gene>
    <name evidence="1" type="ORF">PCASD_07534</name>
</gene>
<organism evidence="1 2">
    <name type="scientific">Puccinia coronata f. sp. avenae</name>
    <dbReference type="NCBI Taxonomy" id="200324"/>
    <lineage>
        <taxon>Eukaryota</taxon>
        <taxon>Fungi</taxon>
        <taxon>Dikarya</taxon>
        <taxon>Basidiomycota</taxon>
        <taxon>Pucciniomycotina</taxon>
        <taxon>Pucciniomycetes</taxon>
        <taxon>Pucciniales</taxon>
        <taxon>Pucciniaceae</taxon>
        <taxon>Puccinia</taxon>
    </lineage>
</organism>
<proteinExistence type="predicted"/>
<comment type="caution">
    <text evidence="1">The sequence shown here is derived from an EMBL/GenBank/DDBJ whole genome shotgun (WGS) entry which is preliminary data.</text>
</comment>
<evidence type="ECO:0000313" key="2">
    <source>
        <dbReference type="Proteomes" id="UP000235392"/>
    </source>
</evidence>
<evidence type="ECO:0000313" key="1">
    <source>
        <dbReference type="EMBL" id="PLW43433.1"/>
    </source>
</evidence>